<dbReference type="GO" id="GO:0016783">
    <property type="term" value="F:sulfurtransferase activity"/>
    <property type="evidence" value="ECO:0007669"/>
    <property type="project" value="UniProtKB-UniRule"/>
</dbReference>
<dbReference type="InterPro" id="IPR011063">
    <property type="entry name" value="TilS/TtcA_N"/>
</dbReference>
<evidence type="ECO:0000259" key="14">
    <source>
        <dbReference type="Pfam" id="PF01171"/>
    </source>
</evidence>
<proteinExistence type="inferred from homology"/>
<dbReference type="NCBIfam" id="NF007972">
    <property type="entry name" value="PRK10696.1"/>
    <property type="match status" value="1"/>
</dbReference>
<comment type="subcellular location">
    <subcellularLocation>
        <location evidence="13">Cytoplasm</location>
    </subcellularLocation>
</comment>
<keyword evidence="2 13" id="KW-0963">Cytoplasm</keyword>
<keyword evidence="5 13" id="KW-0819">tRNA processing</keyword>
<keyword evidence="11 13" id="KW-0408">Iron</keyword>
<name>A0A1I0HCR0_THASX</name>
<dbReference type="Proteomes" id="UP000199308">
    <property type="component" value="Unassembled WGS sequence"/>
</dbReference>
<comment type="pathway">
    <text evidence="13">tRNA modification.</text>
</comment>
<evidence type="ECO:0000256" key="3">
    <source>
        <dbReference type="ARBA" id="ARBA00022555"/>
    </source>
</evidence>
<comment type="subunit">
    <text evidence="13">Homodimer.</text>
</comment>
<comment type="miscellaneous">
    <text evidence="13">The thiolation reaction likely consists of two steps: a first activation step by ATP to form an adenylated intermediate of the target base of tRNA, and a second nucleophilic substitution step of the sulfur (S) atom supplied by the hydrosulfide attached to the Fe-S cluster.</text>
</comment>
<dbReference type="GO" id="GO:0000287">
    <property type="term" value="F:magnesium ion binding"/>
    <property type="evidence" value="ECO:0007669"/>
    <property type="project" value="UniProtKB-UniRule"/>
</dbReference>
<evidence type="ECO:0000256" key="1">
    <source>
        <dbReference type="ARBA" id="ARBA00022485"/>
    </source>
</evidence>
<organism evidence="15 16">
    <name type="scientific">Thalassotalea agarivorans</name>
    <name type="common">Thalassomonas agarivorans</name>
    <dbReference type="NCBI Taxonomy" id="349064"/>
    <lineage>
        <taxon>Bacteria</taxon>
        <taxon>Pseudomonadati</taxon>
        <taxon>Pseudomonadota</taxon>
        <taxon>Gammaproteobacteria</taxon>
        <taxon>Alteromonadales</taxon>
        <taxon>Colwelliaceae</taxon>
        <taxon>Thalassotalea</taxon>
    </lineage>
</organism>
<keyword evidence="8 13" id="KW-0067">ATP-binding</keyword>
<evidence type="ECO:0000256" key="7">
    <source>
        <dbReference type="ARBA" id="ARBA00022741"/>
    </source>
</evidence>
<dbReference type="Pfam" id="PF01171">
    <property type="entry name" value="ATP_bind_3"/>
    <property type="match status" value="1"/>
</dbReference>
<dbReference type="InterPro" id="IPR035107">
    <property type="entry name" value="tRNA_thiolation_TtcA_Ctu1"/>
</dbReference>
<dbReference type="GO" id="GO:0051539">
    <property type="term" value="F:4 iron, 4 sulfur cluster binding"/>
    <property type="evidence" value="ECO:0007669"/>
    <property type="project" value="UniProtKB-UniRule"/>
</dbReference>
<dbReference type="PANTHER" id="PTHR43686">
    <property type="entry name" value="SULFURTRANSFERASE-RELATED"/>
    <property type="match status" value="1"/>
</dbReference>
<dbReference type="HAMAP" id="MF_01850">
    <property type="entry name" value="TtcA"/>
    <property type="match status" value="1"/>
</dbReference>
<comment type="cofactor">
    <cofactor evidence="13">
        <name>[4Fe-4S] cluster</name>
        <dbReference type="ChEBI" id="CHEBI:49883"/>
    </cofactor>
    <text evidence="13">Binds 1 [4Fe-4S] cluster per subunit. The cluster is chelated by three Cys residues, the fourth Fe has a free coordination site that may bind a sulfur atom transferred from the persulfide of IscS.</text>
</comment>
<dbReference type="STRING" id="349064.SAMN05660429_02763"/>
<dbReference type="GO" id="GO:0005737">
    <property type="term" value="C:cytoplasm"/>
    <property type="evidence" value="ECO:0007669"/>
    <property type="project" value="UniProtKB-SubCell"/>
</dbReference>
<evidence type="ECO:0000256" key="4">
    <source>
        <dbReference type="ARBA" id="ARBA00022679"/>
    </source>
</evidence>
<dbReference type="InterPro" id="IPR012089">
    <property type="entry name" value="tRNA_Cyd_32_2_STrfase"/>
</dbReference>
<dbReference type="CDD" id="cd24138">
    <property type="entry name" value="TtcA-like"/>
    <property type="match status" value="1"/>
</dbReference>
<keyword evidence="6 13" id="KW-0479">Metal-binding</keyword>
<evidence type="ECO:0000256" key="11">
    <source>
        <dbReference type="ARBA" id="ARBA00023004"/>
    </source>
</evidence>
<evidence type="ECO:0000256" key="10">
    <source>
        <dbReference type="ARBA" id="ARBA00022884"/>
    </source>
</evidence>
<keyword evidence="1 13" id="KW-0004">4Fe-4S</keyword>
<dbReference type="EMBL" id="FOHK01000015">
    <property type="protein sequence ID" value="SET81471.1"/>
    <property type="molecule type" value="Genomic_DNA"/>
</dbReference>
<dbReference type="Gene3D" id="3.40.50.620">
    <property type="entry name" value="HUPs"/>
    <property type="match status" value="1"/>
</dbReference>
<keyword evidence="4 13" id="KW-0808">Transferase</keyword>
<dbReference type="PANTHER" id="PTHR43686:SF1">
    <property type="entry name" value="AMINOTRAN_5 DOMAIN-CONTAINING PROTEIN"/>
    <property type="match status" value="1"/>
</dbReference>
<dbReference type="GO" id="GO:0005524">
    <property type="term" value="F:ATP binding"/>
    <property type="evidence" value="ECO:0007669"/>
    <property type="project" value="UniProtKB-UniRule"/>
</dbReference>
<keyword evidence="7 13" id="KW-0547">Nucleotide-binding</keyword>
<protein>
    <recommendedName>
        <fullName evidence="13">tRNA-cytidine(32) 2-sulfurtransferase</fullName>
        <ecNumber evidence="13">2.8.1.-</ecNumber>
    </recommendedName>
    <alternativeName>
        <fullName evidence="13">Two-thiocytidine biosynthesis protein A</fullName>
    </alternativeName>
    <alternativeName>
        <fullName evidence="13">tRNA 2-thiocytidine biosynthesis protein TtcA</fullName>
    </alternativeName>
</protein>
<reference evidence="15 16" key="1">
    <citation type="submission" date="2016-10" db="EMBL/GenBank/DDBJ databases">
        <authorList>
            <person name="de Groot N.N."/>
        </authorList>
    </citation>
    <scope>NUCLEOTIDE SEQUENCE [LARGE SCALE GENOMIC DNA]</scope>
    <source>
        <strain evidence="15 16">DSM 19706</strain>
    </source>
</reference>
<keyword evidence="16" id="KW-1185">Reference proteome</keyword>
<feature type="binding site" evidence="13">
    <location>
        <position position="122"/>
    </location>
    <ligand>
        <name>[4Fe-4S] cluster</name>
        <dbReference type="ChEBI" id="CHEBI:49883"/>
    </ligand>
</feature>
<evidence type="ECO:0000256" key="12">
    <source>
        <dbReference type="ARBA" id="ARBA00023014"/>
    </source>
</evidence>
<feature type="domain" description="tRNA(Ile)-lysidine/2-thiocytidine synthase N-terminal" evidence="14">
    <location>
        <begin position="38"/>
        <end position="202"/>
    </location>
</feature>
<evidence type="ECO:0000256" key="2">
    <source>
        <dbReference type="ARBA" id="ARBA00022490"/>
    </source>
</evidence>
<dbReference type="GO" id="GO:0034227">
    <property type="term" value="P:tRNA thio-modification"/>
    <property type="evidence" value="ECO:0007669"/>
    <property type="project" value="UniProtKB-UniRule"/>
</dbReference>
<accession>A0A1I0HCR0</accession>
<keyword evidence="12 13" id="KW-0411">Iron-sulfur</keyword>
<feature type="binding site" evidence="13">
    <location>
        <position position="119"/>
    </location>
    <ligand>
        <name>[4Fe-4S] cluster</name>
        <dbReference type="ChEBI" id="CHEBI:49883"/>
    </ligand>
</feature>
<feature type="binding site" evidence="13">
    <location>
        <position position="210"/>
    </location>
    <ligand>
        <name>[4Fe-4S] cluster</name>
        <dbReference type="ChEBI" id="CHEBI:49883"/>
    </ligand>
</feature>
<dbReference type="AlphaFoldDB" id="A0A1I0HCR0"/>
<dbReference type="OrthoDB" id="9801054at2"/>
<evidence type="ECO:0000256" key="8">
    <source>
        <dbReference type="ARBA" id="ARBA00022840"/>
    </source>
</evidence>
<keyword evidence="10 13" id="KW-0694">RNA-binding</keyword>
<dbReference type="InterPro" id="IPR014729">
    <property type="entry name" value="Rossmann-like_a/b/a_fold"/>
</dbReference>
<comment type="cofactor">
    <cofactor evidence="13">
        <name>Mg(2+)</name>
        <dbReference type="ChEBI" id="CHEBI:18420"/>
    </cofactor>
</comment>
<feature type="short sequence motif" description="PP-loop motif" evidence="13">
    <location>
        <begin position="44"/>
        <end position="49"/>
    </location>
</feature>
<dbReference type="EC" id="2.8.1.-" evidence="13"/>
<evidence type="ECO:0000256" key="13">
    <source>
        <dbReference type="HAMAP-Rule" id="MF_01850"/>
    </source>
</evidence>
<sequence length="303" mass="33925">MTTLSPTQQAQLKKLETRLRRQTGQAIAEFNMIEEGDKVMVCLSGGKDSYGLLAILSLLQKSAPINFSLVAVNLDQKQPGFPENILPDYLTKLGVEFHIIEEDTYSIVKEKIPEGKTTCSLCSRLRRAILYKTAKQIGATKIALGHHRDDIIETLMLNMFYGGKLKAMPAKLMSDNGEHVVIRPLAFCKEEELAQYANLKNFPIIPCNLCGSQPNLERQNIKAMLKQWQQQHPGRLESMFTATRNIAPSHLCDSNLFDFKSVSAESEVINGGDIAFDAEPIKQHTEIHKGIEQANMLDIVEIK</sequence>
<evidence type="ECO:0000256" key="5">
    <source>
        <dbReference type="ARBA" id="ARBA00022694"/>
    </source>
</evidence>
<dbReference type="RefSeq" id="WP_093331706.1">
    <property type="nucleotide sequence ID" value="NZ_AP027363.1"/>
</dbReference>
<keyword evidence="3 13" id="KW-0820">tRNA-binding</keyword>
<keyword evidence="9 13" id="KW-0460">Magnesium</keyword>
<comment type="similarity">
    <text evidence="13">Belongs to the TtcA family.</text>
</comment>
<comment type="catalytic activity">
    <reaction evidence="13">
        <text>cytidine(32) in tRNA + S-sulfanyl-L-cysteinyl-[cysteine desulfurase] + AH2 + ATP = 2-thiocytidine(32) in tRNA + L-cysteinyl-[cysteine desulfurase] + A + AMP + diphosphate + H(+)</text>
        <dbReference type="Rhea" id="RHEA:57048"/>
        <dbReference type="Rhea" id="RHEA-COMP:10288"/>
        <dbReference type="Rhea" id="RHEA-COMP:12157"/>
        <dbReference type="Rhea" id="RHEA-COMP:12158"/>
        <dbReference type="Rhea" id="RHEA-COMP:14821"/>
        <dbReference type="ChEBI" id="CHEBI:13193"/>
        <dbReference type="ChEBI" id="CHEBI:15378"/>
        <dbReference type="ChEBI" id="CHEBI:17499"/>
        <dbReference type="ChEBI" id="CHEBI:29950"/>
        <dbReference type="ChEBI" id="CHEBI:30616"/>
        <dbReference type="ChEBI" id="CHEBI:33019"/>
        <dbReference type="ChEBI" id="CHEBI:61963"/>
        <dbReference type="ChEBI" id="CHEBI:82748"/>
        <dbReference type="ChEBI" id="CHEBI:141453"/>
        <dbReference type="ChEBI" id="CHEBI:456215"/>
    </reaction>
</comment>
<evidence type="ECO:0000256" key="6">
    <source>
        <dbReference type="ARBA" id="ARBA00022723"/>
    </source>
</evidence>
<dbReference type="PIRSF" id="PIRSF004976">
    <property type="entry name" value="ATPase_YdaO"/>
    <property type="match status" value="1"/>
</dbReference>
<comment type="function">
    <text evidence="13">Catalyzes the ATP-dependent 2-thiolation of cytidine in position 32 of tRNA, to form 2-thiocytidine (s(2)C32). The sulfur atoms are provided by the cysteine/cysteine desulfurase (IscS) system.</text>
</comment>
<evidence type="ECO:0000313" key="16">
    <source>
        <dbReference type="Proteomes" id="UP000199308"/>
    </source>
</evidence>
<dbReference type="SUPFAM" id="SSF52402">
    <property type="entry name" value="Adenine nucleotide alpha hydrolases-like"/>
    <property type="match status" value="1"/>
</dbReference>
<gene>
    <name evidence="13" type="primary">ttcA</name>
    <name evidence="15" type="ORF">SAMN05660429_02763</name>
</gene>
<evidence type="ECO:0000313" key="15">
    <source>
        <dbReference type="EMBL" id="SET81471.1"/>
    </source>
</evidence>
<evidence type="ECO:0000256" key="9">
    <source>
        <dbReference type="ARBA" id="ARBA00022842"/>
    </source>
</evidence>
<dbReference type="GO" id="GO:0000049">
    <property type="term" value="F:tRNA binding"/>
    <property type="evidence" value="ECO:0007669"/>
    <property type="project" value="UniProtKB-KW"/>
</dbReference>